<feature type="region of interest" description="Disordered" evidence="1">
    <location>
        <begin position="1"/>
        <end position="28"/>
    </location>
</feature>
<organism evidence="3">
    <name type="scientific">Sesamum radiatum</name>
    <name type="common">Black benniseed</name>
    <dbReference type="NCBI Taxonomy" id="300843"/>
    <lineage>
        <taxon>Eukaryota</taxon>
        <taxon>Viridiplantae</taxon>
        <taxon>Streptophyta</taxon>
        <taxon>Embryophyta</taxon>
        <taxon>Tracheophyta</taxon>
        <taxon>Spermatophyta</taxon>
        <taxon>Magnoliopsida</taxon>
        <taxon>eudicotyledons</taxon>
        <taxon>Gunneridae</taxon>
        <taxon>Pentapetalae</taxon>
        <taxon>asterids</taxon>
        <taxon>lamiids</taxon>
        <taxon>Lamiales</taxon>
        <taxon>Pedaliaceae</taxon>
        <taxon>Sesamum</taxon>
    </lineage>
</organism>
<feature type="compositionally biased region" description="Polar residues" evidence="1">
    <location>
        <begin position="1"/>
        <end position="23"/>
    </location>
</feature>
<reference evidence="3" key="2">
    <citation type="journal article" date="2024" name="Plant">
        <title>Genomic evolution and insights into agronomic trait innovations of Sesamum species.</title>
        <authorList>
            <person name="Miao H."/>
            <person name="Wang L."/>
            <person name="Qu L."/>
            <person name="Liu H."/>
            <person name="Sun Y."/>
            <person name="Le M."/>
            <person name="Wang Q."/>
            <person name="Wei S."/>
            <person name="Zheng Y."/>
            <person name="Lin W."/>
            <person name="Duan Y."/>
            <person name="Cao H."/>
            <person name="Xiong S."/>
            <person name="Wang X."/>
            <person name="Wei L."/>
            <person name="Li C."/>
            <person name="Ma Q."/>
            <person name="Ju M."/>
            <person name="Zhao R."/>
            <person name="Li G."/>
            <person name="Mu C."/>
            <person name="Tian Q."/>
            <person name="Mei H."/>
            <person name="Zhang T."/>
            <person name="Gao T."/>
            <person name="Zhang H."/>
        </authorList>
    </citation>
    <scope>NUCLEOTIDE SEQUENCE</scope>
    <source>
        <strain evidence="3">G02</strain>
    </source>
</reference>
<dbReference type="EMBL" id="JACGWJ010000024">
    <property type="protein sequence ID" value="KAL0320151.1"/>
    <property type="molecule type" value="Genomic_DNA"/>
</dbReference>
<accession>A0AAW2LPQ2</accession>
<evidence type="ECO:0000256" key="1">
    <source>
        <dbReference type="SAM" id="MobiDB-lite"/>
    </source>
</evidence>
<comment type="caution">
    <text evidence="3">The sequence shown here is derived from an EMBL/GenBank/DDBJ whole genome shotgun (WGS) entry which is preliminary data.</text>
</comment>
<gene>
    <name evidence="3" type="ORF">Sradi_5276600</name>
</gene>
<sequence>MKNTFQTIDGKQPSSKLEPFNSSYKEDSSIRNPIHPLLWCLCQQEGVHVLKEIHNRFCGAHAETWILANKALRAGYFWPTVEQDGKQLVNKCEKCQKYSSLILILVVLDLERFRPLTVDFMTAI</sequence>
<protein>
    <recommendedName>
        <fullName evidence="2">Integrase zinc-binding domain-containing protein</fullName>
    </recommendedName>
</protein>
<name>A0AAW2LPQ2_SESRA</name>
<evidence type="ECO:0000313" key="3">
    <source>
        <dbReference type="EMBL" id="KAL0320151.1"/>
    </source>
</evidence>
<dbReference type="AlphaFoldDB" id="A0AAW2LPQ2"/>
<dbReference type="Gene3D" id="1.10.340.70">
    <property type="match status" value="1"/>
</dbReference>
<proteinExistence type="predicted"/>
<dbReference type="InterPro" id="IPR041588">
    <property type="entry name" value="Integrase_H2C2"/>
</dbReference>
<feature type="domain" description="Integrase zinc-binding" evidence="2">
    <location>
        <begin position="48"/>
        <end position="99"/>
    </location>
</feature>
<reference evidence="3" key="1">
    <citation type="submission" date="2020-06" db="EMBL/GenBank/DDBJ databases">
        <authorList>
            <person name="Li T."/>
            <person name="Hu X."/>
            <person name="Zhang T."/>
            <person name="Song X."/>
            <person name="Zhang H."/>
            <person name="Dai N."/>
            <person name="Sheng W."/>
            <person name="Hou X."/>
            <person name="Wei L."/>
        </authorList>
    </citation>
    <scope>NUCLEOTIDE SEQUENCE</scope>
    <source>
        <strain evidence="3">G02</strain>
        <tissue evidence="3">Leaf</tissue>
    </source>
</reference>
<evidence type="ECO:0000259" key="2">
    <source>
        <dbReference type="Pfam" id="PF17921"/>
    </source>
</evidence>
<dbReference type="Pfam" id="PF17921">
    <property type="entry name" value="Integrase_H2C2"/>
    <property type="match status" value="1"/>
</dbReference>